<feature type="region of interest" description="Disordered" evidence="1">
    <location>
        <begin position="34"/>
        <end position="55"/>
    </location>
</feature>
<dbReference type="AlphaFoldDB" id="A0A2K2DUL6"/>
<sequence length="91" mass="10329">MGRMAACFRNWGRQPRWLGKGGRGTVSYDTCNKQPSTVERGPDMQACQPGSHDRRRDTGIDLQTYYSLILNREARSNSRGKINTAGRFLLH</sequence>
<proteinExistence type="predicted"/>
<evidence type="ECO:0000313" key="2">
    <source>
        <dbReference type="EMBL" id="PNT77971.1"/>
    </source>
</evidence>
<protein>
    <submittedName>
        <fullName evidence="2 3">Uncharacterized protein</fullName>
    </submittedName>
</protein>
<reference evidence="2" key="2">
    <citation type="submission" date="2017-06" db="EMBL/GenBank/DDBJ databases">
        <title>WGS assembly of Brachypodium distachyon.</title>
        <authorList>
            <consortium name="The International Brachypodium Initiative"/>
            <person name="Lucas S."/>
            <person name="Harmon-Smith M."/>
            <person name="Lail K."/>
            <person name="Tice H."/>
            <person name="Grimwood J."/>
            <person name="Bruce D."/>
            <person name="Barry K."/>
            <person name="Shu S."/>
            <person name="Lindquist E."/>
            <person name="Wang M."/>
            <person name="Pitluck S."/>
            <person name="Vogel J.P."/>
            <person name="Garvin D.F."/>
            <person name="Mockler T.C."/>
            <person name="Schmutz J."/>
            <person name="Rokhsar D."/>
            <person name="Bevan M.W."/>
        </authorList>
    </citation>
    <scope>NUCLEOTIDE SEQUENCE</scope>
    <source>
        <strain evidence="2">Bd21</strain>
    </source>
</reference>
<name>A0A2K2DUL6_BRADI</name>
<reference evidence="3" key="3">
    <citation type="submission" date="2018-08" db="UniProtKB">
        <authorList>
            <consortium name="EnsemblPlants"/>
        </authorList>
    </citation>
    <scope>IDENTIFICATION</scope>
    <source>
        <strain evidence="3">cv. Bd21</strain>
    </source>
</reference>
<evidence type="ECO:0000313" key="3">
    <source>
        <dbReference type="EnsemblPlants" id="PNT77971"/>
    </source>
</evidence>
<accession>A0A2K2DUL6</accession>
<keyword evidence="4" id="KW-1185">Reference proteome</keyword>
<gene>
    <name evidence="2" type="ORF">BRADI_1g71235v3</name>
</gene>
<reference evidence="2 3" key="1">
    <citation type="journal article" date="2010" name="Nature">
        <title>Genome sequencing and analysis of the model grass Brachypodium distachyon.</title>
        <authorList>
            <consortium name="International Brachypodium Initiative"/>
        </authorList>
    </citation>
    <scope>NUCLEOTIDE SEQUENCE [LARGE SCALE GENOMIC DNA]</scope>
    <source>
        <strain evidence="2 3">Bd21</strain>
    </source>
</reference>
<dbReference type="EnsemblPlants" id="PNT77971">
    <property type="protein sequence ID" value="PNT77971"/>
    <property type="gene ID" value="BRADI_1g71235v3"/>
</dbReference>
<evidence type="ECO:0000313" key="4">
    <source>
        <dbReference type="Proteomes" id="UP000008810"/>
    </source>
</evidence>
<dbReference type="Proteomes" id="UP000008810">
    <property type="component" value="Chromosome 1"/>
</dbReference>
<evidence type="ECO:0000256" key="1">
    <source>
        <dbReference type="SAM" id="MobiDB-lite"/>
    </source>
</evidence>
<dbReference type="InParanoid" id="A0A2K2DUL6"/>
<dbReference type="Gramene" id="PNT77971">
    <property type="protein sequence ID" value="PNT77971"/>
    <property type="gene ID" value="BRADI_1g71235v3"/>
</dbReference>
<organism evidence="2">
    <name type="scientific">Brachypodium distachyon</name>
    <name type="common">Purple false brome</name>
    <name type="synonym">Trachynia distachya</name>
    <dbReference type="NCBI Taxonomy" id="15368"/>
    <lineage>
        <taxon>Eukaryota</taxon>
        <taxon>Viridiplantae</taxon>
        <taxon>Streptophyta</taxon>
        <taxon>Embryophyta</taxon>
        <taxon>Tracheophyta</taxon>
        <taxon>Spermatophyta</taxon>
        <taxon>Magnoliopsida</taxon>
        <taxon>Liliopsida</taxon>
        <taxon>Poales</taxon>
        <taxon>Poaceae</taxon>
        <taxon>BOP clade</taxon>
        <taxon>Pooideae</taxon>
        <taxon>Stipodae</taxon>
        <taxon>Brachypodieae</taxon>
        <taxon>Brachypodium</taxon>
    </lineage>
</organism>
<dbReference type="EMBL" id="CM000880">
    <property type="protein sequence ID" value="PNT77971.1"/>
    <property type="molecule type" value="Genomic_DNA"/>
</dbReference>